<gene>
    <name evidence="6" type="ORF">VFH_IV039000</name>
</gene>
<reference evidence="6 7" key="1">
    <citation type="submission" date="2023-01" db="EMBL/GenBank/DDBJ databases">
        <authorList>
            <person name="Kreplak J."/>
        </authorList>
    </citation>
    <scope>NUCLEOTIDE SEQUENCE [LARGE SCALE GENOMIC DNA]</scope>
</reference>
<dbReference type="AlphaFoldDB" id="A0AAV1AAP0"/>
<protein>
    <recommendedName>
        <fullName evidence="8">4-coumarate--CoA ligase</fullName>
    </recommendedName>
</protein>
<dbReference type="InterPro" id="IPR042099">
    <property type="entry name" value="ANL_N_sf"/>
</dbReference>
<keyword evidence="3" id="KW-0472">Membrane</keyword>
<dbReference type="Pfam" id="PF13193">
    <property type="entry name" value="AMP-binding_C"/>
    <property type="match status" value="1"/>
</dbReference>
<dbReference type="PROSITE" id="PS00455">
    <property type="entry name" value="AMP_BINDING"/>
    <property type="match status" value="1"/>
</dbReference>
<dbReference type="GO" id="GO:0016405">
    <property type="term" value="F:CoA-ligase activity"/>
    <property type="evidence" value="ECO:0007669"/>
    <property type="project" value="TreeGrafter"/>
</dbReference>
<evidence type="ECO:0000313" key="6">
    <source>
        <dbReference type="EMBL" id="CAI8607456.1"/>
    </source>
</evidence>
<keyword evidence="3" id="KW-0812">Transmembrane</keyword>
<feature type="transmembrane region" description="Helical" evidence="3">
    <location>
        <begin position="135"/>
        <end position="158"/>
    </location>
</feature>
<evidence type="ECO:0000256" key="1">
    <source>
        <dbReference type="ARBA" id="ARBA00006432"/>
    </source>
</evidence>
<feature type="transmembrane region" description="Helical" evidence="3">
    <location>
        <begin position="88"/>
        <end position="115"/>
    </location>
</feature>
<evidence type="ECO:0000313" key="7">
    <source>
        <dbReference type="Proteomes" id="UP001157006"/>
    </source>
</evidence>
<dbReference type="PANTHER" id="PTHR24096:SF413">
    <property type="entry name" value="PEROXISOMAL OPC-8:0-COA LIGASE 1"/>
    <property type="match status" value="1"/>
</dbReference>
<dbReference type="InterPro" id="IPR020845">
    <property type="entry name" value="AMP-binding_CS"/>
</dbReference>
<proteinExistence type="inferred from homology"/>
<feature type="transmembrane region" description="Helical" evidence="3">
    <location>
        <begin position="238"/>
        <end position="266"/>
    </location>
</feature>
<evidence type="ECO:0000256" key="3">
    <source>
        <dbReference type="SAM" id="Phobius"/>
    </source>
</evidence>
<dbReference type="EMBL" id="OX451739">
    <property type="protein sequence ID" value="CAI8607456.1"/>
    <property type="molecule type" value="Genomic_DNA"/>
</dbReference>
<feature type="domain" description="AMP-binding enzyme C-terminal" evidence="5">
    <location>
        <begin position="323"/>
        <end position="380"/>
    </location>
</feature>
<dbReference type="PANTHER" id="PTHR24096">
    <property type="entry name" value="LONG-CHAIN-FATTY-ACID--COA LIGASE"/>
    <property type="match status" value="1"/>
</dbReference>
<dbReference type="GO" id="GO:0005777">
    <property type="term" value="C:peroxisome"/>
    <property type="evidence" value="ECO:0007669"/>
    <property type="project" value="TreeGrafter"/>
</dbReference>
<accession>A0AAV1AAP0</accession>
<evidence type="ECO:0000259" key="4">
    <source>
        <dbReference type="Pfam" id="PF00501"/>
    </source>
</evidence>
<feature type="domain" description="AMP-dependent synthetase/ligase" evidence="4">
    <location>
        <begin position="46"/>
        <end position="315"/>
    </location>
</feature>
<dbReference type="SUPFAM" id="SSF56801">
    <property type="entry name" value="Acetyl-CoA synthetase-like"/>
    <property type="match status" value="2"/>
</dbReference>
<dbReference type="Gene3D" id="3.30.300.30">
    <property type="match status" value="1"/>
</dbReference>
<dbReference type="InterPro" id="IPR045851">
    <property type="entry name" value="AMP-bd_C_sf"/>
</dbReference>
<evidence type="ECO:0000259" key="5">
    <source>
        <dbReference type="Pfam" id="PF13193"/>
    </source>
</evidence>
<dbReference type="Proteomes" id="UP001157006">
    <property type="component" value="Chromosome 4"/>
</dbReference>
<organism evidence="6 7">
    <name type="scientific">Vicia faba</name>
    <name type="common">Broad bean</name>
    <name type="synonym">Faba vulgaris</name>
    <dbReference type="NCBI Taxonomy" id="3906"/>
    <lineage>
        <taxon>Eukaryota</taxon>
        <taxon>Viridiplantae</taxon>
        <taxon>Streptophyta</taxon>
        <taxon>Embryophyta</taxon>
        <taxon>Tracheophyta</taxon>
        <taxon>Spermatophyta</taxon>
        <taxon>Magnoliopsida</taxon>
        <taxon>eudicotyledons</taxon>
        <taxon>Gunneridae</taxon>
        <taxon>Pentapetalae</taxon>
        <taxon>rosids</taxon>
        <taxon>fabids</taxon>
        <taxon>Fabales</taxon>
        <taxon>Fabaceae</taxon>
        <taxon>Papilionoideae</taxon>
        <taxon>50 kb inversion clade</taxon>
        <taxon>NPAAA clade</taxon>
        <taxon>Hologalegina</taxon>
        <taxon>IRL clade</taxon>
        <taxon>Fabeae</taxon>
        <taxon>Vicia</taxon>
    </lineage>
</organism>
<dbReference type="Gene3D" id="3.40.50.12780">
    <property type="entry name" value="N-terminal domain of ligase-like"/>
    <property type="match status" value="1"/>
</dbReference>
<evidence type="ECO:0000256" key="2">
    <source>
        <dbReference type="ARBA" id="ARBA00022598"/>
    </source>
</evidence>
<sequence>MEVQGGRIDPRSGFRSSNSIFYSKRQPISLPPNHSLDATTFISSHAHQGHTAFIDDSTGRHLTYTELWRSVEVVTSSLSSMGIKKGDIILLLSPNSIYFPVVCLAVMSLGAIITTTNPLNTTHEIAKQIADSKPVLAFTISLLVWKIITTSPTLPVILMDVDGESSSSLSNSNTLEEMMKKEPDMSTLRSRVNQDDIATLLYSSGTTGPSKGVVSSHKNLIAMVQNVLTRFSKQVETFICIVPMFHIYGLAVFATGLLALGSTIVILSKFEMHDMLSSIEKYKVNVLPLVPPILVVMLNNADVIMRKYDLSSLHLNVFFVCIRYPDEEVGQYPMAYVVRKDGSNISGCQIMEFVAGQVAPYKKIRKVAFISSIPKNPSGKILRKDLIKLATSKL</sequence>
<comment type="similarity">
    <text evidence="1">Belongs to the ATP-dependent AMP-binding enzyme family.</text>
</comment>
<keyword evidence="2" id="KW-0436">Ligase</keyword>
<dbReference type="InterPro" id="IPR025110">
    <property type="entry name" value="AMP-bd_C"/>
</dbReference>
<keyword evidence="3" id="KW-1133">Transmembrane helix</keyword>
<name>A0AAV1AAP0_VICFA</name>
<dbReference type="Pfam" id="PF00501">
    <property type="entry name" value="AMP-binding"/>
    <property type="match status" value="1"/>
</dbReference>
<dbReference type="InterPro" id="IPR000873">
    <property type="entry name" value="AMP-dep_synth/lig_dom"/>
</dbReference>
<evidence type="ECO:0008006" key="8">
    <source>
        <dbReference type="Google" id="ProtNLM"/>
    </source>
</evidence>
<keyword evidence="7" id="KW-1185">Reference proteome</keyword>